<feature type="domain" description="Glycosyltransferase subfamily 4-like N-terminal" evidence="2">
    <location>
        <begin position="57"/>
        <end position="173"/>
    </location>
</feature>
<comment type="caution">
    <text evidence="3">The sequence shown here is derived from an EMBL/GenBank/DDBJ whole genome shotgun (WGS) entry which is preliminary data.</text>
</comment>
<dbReference type="GO" id="GO:0043750">
    <property type="term" value="F:phosphatidylinositol alpha-mannosyltransferase activity"/>
    <property type="evidence" value="ECO:0007669"/>
    <property type="project" value="UniProtKB-EC"/>
</dbReference>
<accession>A0A5C5ZXC0</accession>
<dbReference type="AlphaFoldDB" id="A0A5C5ZXC0"/>
<dbReference type="PANTHER" id="PTHR12526:SF572">
    <property type="entry name" value="BLL5144 PROTEIN"/>
    <property type="match status" value="1"/>
</dbReference>
<reference evidence="3 4" key="1">
    <citation type="submission" date="2019-02" db="EMBL/GenBank/DDBJ databases">
        <title>Deep-cultivation of Planctomycetes and their phenomic and genomic characterization uncovers novel biology.</title>
        <authorList>
            <person name="Wiegand S."/>
            <person name="Jogler M."/>
            <person name="Boedeker C."/>
            <person name="Pinto D."/>
            <person name="Vollmers J."/>
            <person name="Rivas-Marin E."/>
            <person name="Kohn T."/>
            <person name="Peeters S.H."/>
            <person name="Heuer A."/>
            <person name="Rast P."/>
            <person name="Oberbeckmann S."/>
            <person name="Bunk B."/>
            <person name="Jeske O."/>
            <person name="Meyerdierks A."/>
            <person name="Storesund J.E."/>
            <person name="Kallscheuer N."/>
            <person name="Luecker S."/>
            <person name="Lage O.M."/>
            <person name="Pohl T."/>
            <person name="Merkel B.J."/>
            <person name="Hornburger P."/>
            <person name="Mueller R.-W."/>
            <person name="Bruemmer F."/>
            <person name="Labrenz M."/>
            <person name="Spormann A.M."/>
            <person name="Op Den Camp H."/>
            <person name="Overmann J."/>
            <person name="Amann R."/>
            <person name="Jetten M.S.M."/>
            <person name="Mascher T."/>
            <person name="Medema M.H."/>
            <person name="Devos D.P."/>
            <person name="Kaster A.-K."/>
            <person name="Ovreas L."/>
            <person name="Rohde M."/>
            <person name="Galperin M.Y."/>
            <person name="Jogler C."/>
        </authorList>
    </citation>
    <scope>NUCLEOTIDE SEQUENCE [LARGE SCALE GENOMIC DNA]</scope>
    <source>
        <strain evidence="3 4">Pla108</strain>
    </source>
</reference>
<organism evidence="3 4">
    <name type="scientific">Botrimarina colliarenosi</name>
    <dbReference type="NCBI Taxonomy" id="2528001"/>
    <lineage>
        <taxon>Bacteria</taxon>
        <taxon>Pseudomonadati</taxon>
        <taxon>Planctomycetota</taxon>
        <taxon>Planctomycetia</taxon>
        <taxon>Pirellulales</taxon>
        <taxon>Lacipirellulaceae</taxon>
        <taxon>Botrimarina</taxon>
    </lineage>
</organism>
<dbReference type="InterPro" id="IPR001296">
    <property type="entry name" value="Glyco_trans_1"/>
</dbReference>
<keyword evidence="3" id="KW-0328">Glycosyltransferase</keyword>
<dbReference type="GO" id="GO:0005975">
    <property type="term" value="P:carbohydrate metabolic process"/>
    <property type="evidence" value="ECO:0007669"/>
    <property type="project" value="InterPro"/>
</dbReference>
<dbReference type="Proteomes" id="UP000317421">
    <property type="component" value="Unassembled WGS sequence"/>
</dbReference>
<dbReference type="Pfam" id="PF13439">
    <property type="entry name" value="Glyco_transf_4"/>
    <property type="match status" value="1"/>
</dbReference>
<keyword evidence="4" id="KW-1185">Reference proteome</keyword>
<dbReference type="InterPro" id="IPR028098">
    <property type="entry name" value="Glyco_trans_4-like_N"/>
</dbReference>
<dbReference type="SUPFAM" id="SSF53756">
    <property type="entry name" value="UDP-Glycosyltransferase/glycogen phosphorylase"/>
    <property type="match status" value="1"/>
</dbReference>
<keyword evidence="3" id="KW-0808">Transferase</keyword>
<proteinExistence type="predicted"/>
<evidence type="ECO:0000259" key="1">
    <source>
        <dbReference type="Pfam" id="PF00534"/>
    </source>
</evidence>
<name>A0A5C5ZXC0_9BACT</name>
<dbReference type="CDD" id="cd03822">
    <property type="entry name" value="GT4_mannosyltransferase-like"/>
    <property type="match status" value="1"/>
</dbReference>
<dbReference type="EMBL" id="SJPR01000015">
    <property type="protein sequence ID" value="TWT91776.1"/>
    <property type="molecule type" value="Genomic_DNA"/>
</dbReference>
<evidence type="ECO:0000313" key="4">
    <source>
        <dbReference type="Proteomes" id="UP000317421"/>
    </source>
</evidence>
<dbReference type="SUPFAM" id="SSF48208">
    <property type="entry name" value="Six-hairpin glycosidases"/>
    <property type="match status" value="1"/>
</dbReference>
<dbReference type="OrthoDB" id="9765330at2"/>
<dbReference type="Gene3D" id="3.40.50.2000">
    <property type="entry name" value="Glycogen Phosphorylase B"/>
    <property type="match status" value="2"/>
</dbReference>
<dbReference type="RefSeq" id="WP_146446857.1">
    <property type="nucleotide sequence ID" value="NZ_SJPR01000015.1"/>
</dbReference>
<dbReference type="PANTHER" id="PTHR12526">
    <property type="entry name" value="GLYCOSYLTRANSFERASE"/>
    <property type="match status" value="1"/>
</dbReference>
<dbReference type="Pfam" id="PF00534">
    <property type="entry name" value="Glycos_transf_1"/>
    <property type="match status" value="1"/>
</dbReference>
<sequence>MAETEIQKIAFVGDYPPRKCGIATFTHDLSNAVAEVAATDCLVVPVDDIEGGYDYAPIVRFQIAEQDRDSYRRAADFLNFSNIDVVSLQHEFGIYGGPGGAHILTFMRDLRVPVVTTLHTVLPKPDKTLRRVMEQLVELSTRVVVMTDRSRTTLLEEYKVPEDKIDLIVHGIPDRPFSDPNFYKDQFDLAGKQVGLTFGLLSPNKGIEVVLKALPEIVREAPNFVYLVLGATHPSLLRSEGETYRISLERMAKELGVQKNVVFYNRFVDLEELTDFIGAADVYITPYLNAAQAVSGTLAYSFGCGQAVISTPYWHAEELLANERGVLVPFGDSAAIARATIDLLSDEPRRHAMRKRAYLLGREMVWSHVADLYSKSFQKARRGRSDSPKPLAIKTLDEQPLAHPRIRLDHILRMTDSTGIFQHATYSLPNFQEGYCTDDNARALILTVLLEDLGHDSIELHQAASSYAAFLNHAFDPTIGRFRNFMSFDRKWLETDGSDDSQGRTLWALGTCAGRSRRRSFQSWAVQLFQQALPACAQTSSPRTWALALIGIHEYLRRFSGDRLVDQMRDTLTDKLIDLYERTATNDWFWFEDVASYANAKLSHALILSGRWSGNEQALQIGLRSLRWLAAKQTSPEGRFRPIGSNGFCRRGEVIAAYDQQPIEAHAMVSAAIEAHNAEDDPFWIDQAHLAFDWFLCRNDLGQPLYDSGTGGCHDGLQEGRVNENQGAESTLAFLMSLVEMEQLENSLAISATPKAVGTATGQTNKEALRLVHAD</sequence>
<dbReference type="EC" id="2.4.1.345" evidence="3"/>
<feature type="domain" description="Glycosyl transferase family 1" evidence="1">
    <location>
        <begin position="192"/>
        <end position="358"/>
    </location>
</feature>
<evidence type="ECO:0000313" key="3">
    <source>
        <dbReference type="EMBL" id="TWT91776.1"/>
    </source>
</evidence>
<dbReference type="InterPro" id="IPR008928">
    <property type="entry name" value="6-hairpin_glycosidase_sf"/>
</dbReference>
<gene>
    <name evidence="3" type="primary">pimB_2</name>
    <name evidence="3" type="ORF">Pla108_41860</name>
</gene>
<protein>
    <submittedName>
        <fullName evidence="3">GDP-mannose-dependent alpha-(1-6)-phosphatidylinositol monomannoside mannosyltransferase</fullName>
        <ecNumber evidence="3">2.4.1.345</ecNumber>
    </submittedName>
</protein>
<evidence type="ECO:0000259" key="2">
    <source>
        <dbReference type="Pfam" id="PF13439"/>
    </source>
</evidence>